<sequence>MIRFPVKNAASSAILQVAHPNSPQKPALKKTIWDQNDVTCILSDVASAVRKDTISARKIPSVSYIEITISCVAHKTGLIDLFSLNCFRLLK</sequence>
<dbReference type="KEGG" id="tpol:Mal48_18930"/>
<keyword evidence="2" id="KW-1185">Reference proteome</keyword>
<dbReference type="AlphaFoldDB" id="A0A517QLY4"/>
<evidence type="ECO:0000313" key="2">
    <source>
        <dbReference type="Proteomes" id="UP000315724"/>
    </source>
</evidence>
<reference evidence="1 2" key="1">
    <citation type="submission" date="2019-02" db="EMBL/GenBank/DDBJ databases">
        <title>Deep-cultivation of Planctomycetes and their phenomic and genomic characterization uncovers novel biology.</title>
        <authorList>
            <person name="Wiegand S."/>
            <person name="Jogler M."/>
            <person name="Boedeker C."/>
            <person name="Pinto D."/>
            <person name="Vollmers J."/>
            <person name="Rivas-Marin E."/>
            <person name="Kohn T."/>
            <person name="Peeters S.H."/>
            <person name="Heuer A."/>
            <person name="Rast P."/>
            <person name="Oberbeckmann S."/>
            <person name="Bunk B."/>
            <person name="Jeske O."/>
            <person name="Meyerdierks A."/>
            <person name="Storesund J.E."/>
            <person name="Kallscheuer N."/>
            <person name="Luecker S."/>
            <person name="Lage O.M."/>
            <person name="Pohl T."/>
            <person name="Merkel B.J."/>
            <person name="Hornburger P."/>
            <person name="Mueller R.-W."/>
            <person name="Bruemmer F."/>
            <person name="Labrenz M."/>
            <person name="Spormann A.M."/>
            <person name="Op den Camp H."/>
            <person name="Overmann J."/>
            <person name="Amann R."/>
            <person name="Jetten M.S.M."/>
            <person name="Mascher T."/>
            <person name="Medema M.H."/>
            <person name="Devos D.P."/>
            <person name="Kaster A.-K."/>
            <person name="Ovreas L."/>
            <person name="Rohde M."/>
            <person name="Galperin M.Y."/>
            <person name="Jogler C."/>
        </authorList>
    </citation>
    <scope>NUCLEOTIDE SEQUENCE [LARGE SCALE GENOMIC DNA]</scope>
    <source>
        <strain evidence="1 2">Mal48</strain>
    </source>
</reference>
<gene>
    <name evidence="1" type="ORF">Mal48_18930</name>
</gene>
<accession>A0A517QLY4</accession>
<name>A0A517QLY4_9PLAN</name>
<dbReference type="EMBL" id="CP036267">
    <property type="protein sequence ID" value="QDT32646.1"/>
    <property type="molecule type" value="Genomic_DNA"/>
</dbReference>
<protein>
    <submittedName>
        <fullName evidence="1">Uncharacterized protein</fullName>
    </submittedName>
</protein>
<organism evidence="1 2">
    <name type="scientific">Thalassoglobus polymorphus</name>
    <dbReference type="NCBI Taxonomy" id="2527994"/>
    <lineage>
        <taxon>Bacteria</taxon>
        <taxon>Pseudomonadati</taxon>
        <taxon>Planctomycetota</taxon>
        <taxon>Planctomycetia</taxon>
        <taxon>Planctomycetales</taxon>
        <taxon>Planctomycetaceae</taxon>
        <taxon>Thalassoglobus</taxon>
    </lineage>
</organism>
<proteinExistence type="predicted"/>
<dbReference type="Proteomes" id="UP000315724">
    <property type="component" value="Chromosome"/>
</dbReference>
<evidence type="ECO:0000313" key="1">
    <source>
        <dbReference type="EMBL" id="QDT32646.1"/>
    </source>
</evidence>